<evidence type="ECO:0000256" key="2">
    <source>
        <dbReference type="SAM" id="MobiDB-lite"/>
    </source>
</evidence>
<dbReference type="PANTHER" id="PTHR33443:SF35">
    <property type="entry name" value="VQ DOMAIN-CONTAINING PROTEIN"/>
    <property type="match status" value="1"/>
</dbReference>
<dbReference type="Pfam" id="PF14559">
    <property type="entry name" value="TPR_19"/>
    <property type="match status" value="1"/>
</dbReference>
<dbReference type="SUPFAM" id="SSF48452">
    <property type="entry name" value="TPR-like"/>
    <property type="match status" value="1"/>
</dbReference>
<feature type="region of interest" description="Disordered" evidence="2">
    <location>
        <begin position="380"/>
        <end position="416"/>
    </location>
</feature>
<dbReference type="SMART" id="SM00028">
    <property type="entry name" value="TPR"/>
    <property type="match status" value="3"/>
</dbReference>
<name>A0A6N2KLA8_SALVM</name>
<sequence length="965" mass="106989">MDSNSVVFDISSDEELAIEEPKEFDDDCNWLTELLRSFDKENDDSDDVVIVGEYKPPKPKSKSKSSNQVADIKFFLDDDDDCVVLSGDPEKPVAAAADVCRNEADSSDDGDDVLVVGEKGQVACRDYPHPRHLCVEFPFGSTPHERHCQLCHCYVCDSIAPCVHWGTGFSTSDHCHATDKQELWKTQREFCRIGKDAPVPVSKLPDDPAPMSLPQLNQVGSRDIAWLIPDPIPHNQSLTHNPMLQNQVSRIPTLRSCSSSTTGIPNIIRHRSRQLGCVIGRNRPLPRSVSQQALGVRSDVQKDRCPNALGHRFVSSSAMYKRQGLAAHALGTNHPTHVSLSMKYAPASGYARNVAPLATSKENPSSLHYVLPNAIFESHTYQSSPQPNMGRSELGSQPTPQSNNGQSIYEHGNQGENDADLFFPDLDFCQVNNSSQSDQGASIENIFHGTVSNNEPSTVKLLNSQLAEIESAQLQYEDHELVDSFFLNQAVPVVSESFVPCDMNGFSPEPPAIDTVINPWLLVTNDPDTDAVKKGPICSGLGHVGKNTNTFRVSRNVDGSCLFYSSVVRVSECRKQQFGMALWMEAGSEPKTESEIADLQAISALKHSTALELKEKGNEYVKMGKKHYSDAIECYTRAINQEALSDSDNSIVYSNRAHVNLLLGNYRRALTDAREAIKLCPTNVKAMYRAAKASLSLNLLVEAKSFCENGLEQNPDNEELKRLAKQINLVKMELDKREAEVSKAVSEAKDLLSAIEDRGLKMGKPMFGELVGLRKPVLDKNKILHWPALLLYAEVMSSDFIEDFCETDICPPLSWDTENNYTCEAVELYYEAGSGVPLSKKKILHYLLDGTLGASVAVDEEKEAIESNGSGKGSSKWVKVNEKRMLSDVLKEPDFIISGIPASIKSSKLASGLFHHEQAVSGWRLATWFSKDYRCKPTIKYHYRQLPLQCLEKKGVMYQLFRLPA</sequence>
<keyword evidence="1" id="KW-0802">TPR repeat</keyword>
<reference evidence="3" key="1">
    <citation type="submission" date="2019-03" db="EMBL/GenBank/DDBJ databases">
        <authorList>
            <person name="Mank J."/>
            <person name="Almeida P."/>
        </authorList>
    </citation>
    <scope>NUCLEOTIDE SEQUENCE</scope>
    <source>
        <strain evidence="3">78183</strain>
    </source>
</reference>
<evidence type="ECO:0000256" key="1">
    <source>
        <dbReference type="PROSITE-ProRule" id="PRU00339"/>
    </source>
</evidence>
<dbReference type="Gene3D" id="1.25.40.10">
    <property type="entry name" value="Tetratricopeptide repeat domain"/>
    <property type="match status" value="1"/>
</dbReference>
<dbReference type="InterPro" id="IPR053234">
    <property type="entry name" value="RPM1_Interactor"/>
</dbReference>
<dbReference type="AlphaFoldDB" id="A0A6N2KLA8"/>
<proteinExistence type="predicted"/>
<dbReference type="CDD" id="cd21377">
    <property type="entry name" value="CTWD_Cns1-like"/>
    <property type="match status" value="1"/>
</dbReference>
<accession>A0A6N2KLA8</accession>
<organism evidence="3">
    <name type="scientific">Salix viminalis</name>
    <name type="common">Common osier</name>
    <name type="synonym">Basket willow</name>
    <dbReference type="NCBI Taxonomy" id="40686"/>
    <lineage>
        <taxon>Eukaryota</taxon>
        <taxon>Viridiplantae</taxon>
        <taxon>Streptophyta</taxon>
        <taxon>Embryophyta</taxon>
        <taxon>Tracheophyta</taxon>
        <taxon>Spermatophyta</taxon>
        <taxon>Magnoliopsida</taxon>
        <taxon>eudicotyledons</taxon>
        <taxon>Gunneridae</taxon>
        <taxon>Pentapetalae</taxon>
        <taxon>rosids</taxon>
        <taxon>fabids</taxon>
        <taxon>Malpighiales</taxon>
        <taxon>Salicaceae</taxon>
        <taxon>Saliceae</taxon>
        <taxon>Salix</taxon>
    </lineage>
</organism>
<feature type="region of interest" description="Disordered" evidence="2">
    <location>
        <begin position="46"/>
        <end position="66"/>
    </location>
</feature>
<dbReference type="EMBL" id="CAADRP010000336">
    <property type="protein sequence ID" value="VFU27136.1"/>
    <property type="molecule type" value="Genomic_DNA"/>
</dbReference>
<dbReference type="PANTHER" id="PTHR33443">
    <property type="entry name" value="ZGC:112980"/>
    <property type="match status" value="1"/>
</dbReference>
<feature type="compositionally biased region" description="Polar residues" evidence="2">
    <location>
        <begin position="380"/>
        <end position="407"/>
    </location>
</feature>
<evidence type="ECO:0000313" key="3">
    <source>
        <dbReference type="EMBL" id="VFU27136.1"/>
    </source>
</evidence>
<dbReference type="InterPro" id="IPR019734">
    <property type="entry name" value="TPR_rpt"/>
</dbReference>
<protein>
    <submittedName>
        <fullName evidence="3">Uncharacterized protein</fullName>
    </submittedName>
</protein>
<dbReference type="InterPro" id="IPR011990">
    <property type="entry name" value="TPR-like_helical_dom_sf"/>
</dbReference>
<dbReference type="PROSITE" id="PS50005">
    <property type="entry name" value="TPR"/>
    <property type="match status" value="1"/>
</dbReference>
<gene>
    <name evidence="3" type="ORF">SVIM_LOCUS79098</name>
</gene>
<feature type="repeat" description="TPR" evidence="1">
    <location>
        <begin position="650"/>
        <end position="683"/>
    </location>
</feature>